<evidence type="ECO:0000259" key="17">
    <source>
        <dbReference type="Pfam" id="PF02932"/>
    </source>
</evidence>
<evidence type="ECO:0000256" key="11">
    <source>
        <dbReference type="ARBA" id="ARBA00023180"/>
    </source>
</evidence>
<keyword evidence="8 16" id="KW-0472">Membrane</keyword>
<dbReference type="InterPro" id="IPR006028">
    <property type="entry name" value="GABAA/Glycine_rcpt"/>
</dbReference>
<dbReference type="InterPro" id="IPR036719">
    <property type="entry name" value="Neuro-gated_channel_TM_sf"/>
</dbReference>
<dbReference type="FunFam" id="1.20.58.390:FF:000067">
    <property type="entry name" value="Glycine receptor subunit alpha-2"/>
    <property type="match status" value="1"/>
</dbReference>
<evidence type="ECO:0000256" key="8">
    <source>
        <dbReference type="ARBA" id="ARBA00023136"/>
    </source>
</evidence>
<evidence type="ECO:0000256" key="10">
    <source>
        <dbReference type="ARBA" id="ARBA00023173"/>
    </source>
</evidence>
<evidence type="ECO:0000256" key="14">
    <source>
        <dbReference type="ARBA" id="ARBA00023303"/>
    </source>
</evidence>
<evidence type="ECO:0000256" key="6">
    <source>
        <dbReference type="ARBA" id="ARBA00023018"/>
    </source>
</evidence>
<keyword evidence="10" id="KW-0869">Chloride channel</keyword>
<dbReference type="EMBL" id="MNPL01020418">
    <property type="protein sequence ID" value="OQR69593.1"/>
    <property type="molecule type" value="Genomic_DNA"/>
</dbReference>
<keyword evidence="7" id="KW-0406">Ion transport</keyword>
<evidence type="ECO:0000256" key="7">
    <source>
        <dbReference type="ARBA" id="ARBA00023065"/>
    </source>
</evidence>
<dbReference type="InParanoid" id="A0A1V9X879"/>
<evidence type="ECO:0000256" key="2">
    <source>
        <dbReference type="ARBA" id="ARBA00022475"/>
    </source>
</evidence>
<keyword evidence="12" id="KW-0868">Chloride</keyword>
<feature type="transmembrane region" description="Helical" evidence="16">
    <location>
        <begin position="201"/>
        <end position="218"/>
    </location>
</feature>
<evidence type="ECO:0000256" key="3">
    <source>
        <dbReference type="ARBA" id="ARBA00022692"/>
    </source>
</evidence>
<dbReference type="GO" id="GO:0045211">
    <property type="term" value="C:postsynaptic membrane"/>
    <property type="evidence" value="ECO:0007669"/>
    <property type="project" value="UniProtKB-SubCell"/>
</dbReference>
<keyword evidence="13" id="KW-0628">Postsynaptic cell membrane</keyword>
<keyword evidence="9" id="KW-1015">Disulfide bond</keyword>
<dbReference type="InterPro" id="IPR036734">
    <property type="entry name" value="Neur_chan_lig-bd_sf"/>
</dbReference>
<keyword evidence="11" id="KW-0325">Glycoprotein</keyword>
<keyword evidence="2" id="KW-1003">Cell membrane</keyword>
<dbReference type="GO" id="GO:0004888">
    <property type="term" value="F:transmembrane signaling receptor activity"/>
    <property type="evidence" value="ECO:0007669"/>
    <property type="project" value="InterPro"/>
</dbReference>
<protein>
    <submittedName>
        <fullName evidence="18">Glycine receptor subunit alpha-2-like</fullName>
    </submittedName>
</protein>
<keyword evidence="19" id="KW-1185">Reference proteome</keyword>
<sequence>MPDVSKTTDELQLRWAPENPVMLFENMKLPQFEIENVTVSLCKEKFHIGEYSCLKAEFYLQRSLGYHMVQSYLPTILIVVISWVSFWLDVDAIPARVTLGVTTLLTISSKGAGIQSNLPPVSYVKAMDVWMGMCTSFVFSALLEFTVVNYLWRHNSASHCIVLHNLVQAAAKGGGAESVIARSREWNSKLRAKRIDRASRVGFPACFIVFNILYWPYYMRQ</sequence>
<evidence type="ECO:0000256" key="5">
    <source>
        <dbReference type="ARBA" id="ARBA00022989"/>
    </source>
</evidence>
<keyword evidence="1" id="KW-0813">Transport</keyword>
<keyword evidence="18" id="KW-0675">Receptor</keyword>
<evidence type="ECO:0000313" key="18">
    <source>
        <dbReference type="EMBL" id="OQR69593.1"/>
    </source>
</evidence>
<dbReference type="GO" id="GO:0034707">
    <property type="term" value="C:chloride channel complex"/>
    <property type="evidence" value="ECO:0007669"/>
    <property type="project" value="UniProtKB-KW"/>
</dbReference>
<organism evidence="18 19">
    <name type="scientific">Tropilaelaps mercedesae</name>
    <dbReference type="NCBI Taxonomy" id="418985"/>
    <lineage>
        <taxon>Eukaryota</taxon>
        <taxon>Metazoa</taxon>
        <taxon>Ecdysozoa</taxon>
        <taxon>Arthropoda</taxon>
        <taxon>Chelicerata</taxon>
        <taxon>Arachnida</taxon>
        <taxon>Acari</taxon>
        <taxon>Parasitiformes</taxon>
        <taxon>Mesostigmata</taxon>
        <taxon>Gamasina</taxon>
        <taxon>Dermanyssoidea</taxon>
        <taxon>Laelapidae</taxon>
        <taxon>Tropilaelaps</taxon>
    </lineage>
</organism>
<dbReference type="InterPro" id="IPR006029">
    <property type="entry name" value="Neurotrans-gated_channel_TM"/>
</dbReference>
<evidence type="ECO:0000256" key="9">
    <source>
        <dbReference type="ARBA" id="ARBA00023157"/>
    </source>
</evidence>
<dbReference type="Pfam" id="PF02932">
    <property type="entry name" value="Neur_chan_memb"/>
    <property type="match status" value="1"/>
</dbReference>
<feature type="transmembrane region" description="Helical" evidence="16">
    <location>
        <begin position="71"/>
        <end position="88"/>
    </location>
</feature>
<feature type="transmembrane region" description="Helical" evidence="16">
    <location>
        <begin position="129"/>
        <end position="152"/>
    </location>
</feature>
<evidence type="ECO:0000256" key="13">
    <source>
        <dbReference type="ARBA" id="ARBA00023257"/>
    </source>
</evidence>
<evidence type="ECO:0000256" key="12">
    <source>
        <dbReference type="ARBA" id="ARBA00023214"/>
    </source>
</evidence>
<keyword evidence="3 16" id="KW-0812">Transmembrane</keyword>
<comment type="subcellular location">
    <subcellularLocation>
        <location evidence="15">Postsynaptic cell membrane</location>
        <topology evidence="15">Multi-pass membrane protein</topology>
    </subcellularLocation>
</comment>
<keyword evidence="5 16" id="KW-1133">Transmembrane helix</keyword>
<dbReference type="GO" id="GO:0005254">
    <property type="term" value="F:chloride channel activity"/>
    <property type="evidence" value="ECO:0007669"/>
    <property type="project" value="UniProtKB-KW"/>
</dbReference>
<dbReference type="AlphaFoldDB" id="A0A1V9X879"/>
<evidence type="ECO:0000256" key="4">
    <source>
        <dbReference type="ARBA" id="ARBA00022729"/>
    </source>
</evidence>
<dbReference type="SUPFAM" id="SSF90112">
    <property type="entry name" value="Neurotransmitter-gated ion-channel transmembrane pore"/>
    <property type="match status" value="1"/>
</dbReference>
<comment type="caution">
    <text evidence="18">The sequence shown here is derived from an EMBL/GenBank/DDBJ whole genome shotgun (WGS) entry which is preliminary data.</text>
</comment>
<evidence type="ECO:0000256" key="15">
    <source>
        <dbReference type="ARBA" id="ARBA00034104"/>
    </source>
</evidence>
<evidence type="ECO:0000313" key="19">
    <source>
        <dbReference type="Proteomes" id="UP000192247"/>
    </source>
</evidence>
<dbReference type="CDD" id="cd19049">
    <property type="entry name" value="LGIC_TM_anion"/>
    <property type="match status" value="1"/>
</dbReference>
<reference evidence="18 19" key="1">
    <citation type="journal article" date="2017" name="Gigascience">
        <title>Draft genome of the honey bee ectoparasitic mite, Tropilaelaps mercedesae, is shaped by the parasitic life history.</title>
        <authorList>
            <person name="Dong X."/>
            <person name="Armstrong S.D."/>
            <person name="Xia D."/>
            <person name="Makepeace B.L."/>
            <person name="Darby A.C."/>
            <person name="Kadowaki T."/>
        </authorList>
    </citation>
    <scope>NUCLEOTIDE SEQUENCE [LARGE SCALE GENOMIC DNA]</scope>
    <source>
        <strain evidence="18">Wuxi-XJTLU</strain>
    </source>
</reference>
<dbReference type="Gene3D" id="1.20.58.390">
    <property type="entry name" value="Neurotransmitter-gated ion-channel transmembrane domain"/>
    <property type="match status" value="1"/>
</dbReference>
<evidence type="ECO:0000256" key="1">
    <source>
        <dbReference type="ARBA" id="ARBA00022448"/>
    </source>
</evidence>
<dbReference type="STRING" id="418985.A0A1V9X879"/>
<dbReference type="PRINTS" id="PR00253">
    <property type="entry name" value="GABAARECEPTR"/>
</dbReference>
<dbReference type="SUPFAM" id="SSF63712">
    <property type="entry name" value="Nicotinic receptor ligand binding domain-like"/>
    <property type="match status" value="1"/>
</dbReference>
<dbReference type="OrthoDB" id="442503at2759"/>
<name>A0A1V9X879_9ACAR</name>
<dbReference type="Gene3D" id="2.70.170.10">
    <property type="entry name" value="Neurotransmitter-gated ion-channel ligand-binding domain"/>
    <property type="match status" value="1"/>
</dbReference>
<evidence type="ECO:0000256" key="16">
    <source>
        <dbReference type="SAM" id="Phobius"/>
    </source>
</evidence>
<dbReference type="GO" id="GO:0005230">
    <property type="term" value="F:extracellular ligand-gated monoatomic ion channel activity"/>
    <property type="evidence" value="ECO:0007669"/>
    <property type="project" value="InterPro"/>
</dbReference>
<dbReference type="InterPro" id="IPR038050">
    <property type="entry name" value="Neuro_actylchol_rec"/>
</dbReference>
<keyword evidence="6" id="KW-0770">Synapse</keyword>
<dbReference type="Proteomes" id="UP000192247">
    <property type="component" value="Unassembled WGS sequence"/>
</dbReference>
<proteinExistence type="predicted"/>
<keyword evidence="4" id="KW-0732">Signal</keyword>
<dbReference type="PANTHER" id="PTHR18945">
    <property type="entry name" value="NEUROTRANSMITTER GATED ION CHANNEL"/>
    <property type="match status" value="1"/>
</dbReference>
<feature type="domain" description="Neurotransmitter-gated ion-channel transmembrane" evidence="17">
    <location>
        <begin position="72"/>
        <end position="157"/>
    </location>
</feature>
<accession>A0A1V9X879</accession>
<dbReference type="InterPro" id="IPR006201">
    <property type="entry name" value="Neur_channel"/>
</dbReference>
<gene>
    <name evidence="18" type="ORF">BIW11_01820</name>
</gene>
<dbReference type="GO" id="GO:0099095">
    <property type="term" value="F:ligand-gated monoatomic anion channel activity"/>
    <property type="evidence" value="ECO:0007669"/>
    <property type="project" value="UniProtKB-ARBA"/>
</dbReference>
<keyword evidence="14" id="KW-0407">Ion channel</keyword>